<dbReference type="Proteomes" id="UP000001307">
    <property type="component" value="Unassembled WGS sequence"/>
</dbReference>
<gene>
    <name evidence="7" type="ORF">GSOID_T00001284001</name>
</gene>
<evidence type="ECO:0000256" key="4">
    <source>
        <dbReference type="ARBA" id="ARBA00023315"/>
    </source>
</evidence>
<sequence>MGIVHSIFIQATLLTFISTGLLQNIIQLSALIFVYPFHINTYRRIAEAAQTLHWSIVANLGWWSGSKLKIFCSDEDLEHIGNEAAVLIANHRYSIDFLSTVLVPDQFGRLGQFKAFQKIETKLLPIVGWGFWFTENIFLRRDAKRDVKAIENGVKRLVDSKLPFWLMLYAEGSRFTKDKHERCEEIAADKGWPSLEHHLQPRATGFSKVWEQVKNKNVAIYDMTVQLEDNIDQKMSRVLRKEPVTFHIYIRRLIPDENLIKNDEEPGEWLRELYQEKDARFKKLLKTKTLDGHVASFPEGAKPVREQDLPQPARSNTITKGLMMTVFPSCCYMFYKWSSSSYLGLAASLSVPLVCQVLVNKIIKSGDISSSSTHGLKKSQ</sequence>
<keyword evidence="5" id="KW-0472">Membrane</keyword>
<keyword evidence="2" id="KW-0808">Transferase</keyword>
<dbReference type="Pfam" id="PF16076">
    <property type="entry name" value="Acyltransf_C"/>
    <property type="match status" value="1"/>
</dbReference>
<keyword evidence="8" id="KW-1185">Reference proteome</keyword>
<evidence type="ECO:0000313" key="7">
    <source>
        <dbReference type="EMBL" id="CBY23948.1"/>
    </source>
</evidence>
<comment type="similarity">
    <text evidence="1">Belongs to the 1-acyl-sn-glycerol-3-phosphate acyltransferase family.</text>
</comment>
<feature type="domain" description="Phospholipid/glycerol acyltransferase" evidence="6">
    <location>
        <begin position="85"/>
        <end position="207"/>
    </location>
</feature>
<organism evidence="7">
    <name type="scientific">Oikopleura dioica</name>
    <name type="common">Tunicate</name>
    <dbReference type="NCBI Taxonomy" id="34765"/>
    <lineage>
        <taxon>Eukaryota</taxon>
        <taxon>Metazoa</taxon>
        <taxon>Chordata</taxon>
        <taxon>Tunicata</taxon>
        <taxon>Appendicularia</taxon>
        <taxon>Copelata</taxon>
        <taxon>Oikopleuridae</taxon>
        <taxon>Oikopleura</taxon>
    </lineage>
</organism>
<dbReference type="EMBL" id="FN653024">
    <property type="protein sequence ID" value="CBY23948.1"/>
    <property type="molecule type" value="Genomic_DNA"/>
</dbReference>
<dbReference type="PANTHER" id="PTHR10983:SF24">
    <property type="entry name" value="1-ACYLGLYCEROL-3-PHOSPHATE O-ACYLTRANSFERASE 3, ISOFORM E-RELATED"/>
    <property type="match status" value="1"/>
</dbReference>
<dbReference type="PANTHER" id="PTHR10983">
    <property type="entry name" value="1-ACYLGLYCEROL-3-PHOSPHATE ACYLTRANSFERASE-RELATED"/>
    <property type="match status" value="1"/>
</dbReference>
<keyword evidence="3" id="KW-1208">Phospholipid metabolism</keyword>
<keyword evidence="4" id="KW-0012">Acyltransferase</keyword>
<dbReference type="Pfam" id="PF01553">
    <property type="entry name" value="Acyltransferase"/>
    <property type="match status" value="1"/>
</dbReference>
<dbReference type="SMART" id="SM00563">
    <property type="entry name" value="PlsC"/>
    <property type="match status" value="1"/>
</dbReference>
<reference evidence="7" key="1">
    <citation type="journal article" date="2010" name="Science">
        <title>Plasticity of animal genome architecture unmasked by rapid evolution of a pelagic tunicate.</title>
        <authorList>
            <person name="Denoeud F."/>
            <person name="Henriet S."/>
            <person name="Mungpakdee S."/>
            <person name="Aury J.M."/>
            <person name="Da Silva C."/>
            <person name="Brinkmann H."/>
            <person name="Mikhaleva J."/>
            <person name="Olsen L.C."/>
            <person name="Jubin C."/>
            <person name="Canestro C."/>
            <person name="Bouquet J.M."/>
            <person name="Danks G."/>
            <person name="Poulain J."/>
            <person name="Campsteijn C."/>
            <person name="Adamski M."/>
            <person name="Cross I."/>
            <person name="Yadetie F."/>
            <person name="Muffato M."/>
            <person name="Louis A."/>
            <person name="Butcher S."/>
            <person name="Tsagkogeorga G."/>
            <person name="Konrad A."/>
            <person name="Singh S."/>
            <person name="Jensen M.F."/>
            <person name="Cong E.H."/>
            <person name="Eikeseth-Otteraa H."/>
            <person name="Noel B."/>
            <person name="Anthouard V."/>
            <person name="Porcel B.M."/>
            <person name="Kachouri-Lafond R."/>
            <person name="Nishino A."/>
            <person name="Ugolini M."/>
            <person name="Chourrout P."/>
            <person name="Nishida H."/>
            <person name="Aasland R."/>
            <person name="Huzurbazar S."/>
            <person name="Westhof E."/>
            <person name="Delsuc F."/>
            <person name="Lehrach H."/>
            <person name="Reinhardt R."/>
            <person name="Weissenbach J."/>
            <person name="Roy S.W."/>
            <person name="Artiguenave F."/>
            <person name="Postlethwait J.H."/>
            <person name="Manak J.R."/>
            <person name="Thompson E.M."/>
            <person name="Jaillon O."/>
            <person name="Du Pasquier L."/>
            <person name="Boudinot P."/>
            <person name="Liberles D.A."/>
            <person name="Volff J.N."/>
            <person name="Philippe H."/>
            <person name="Lenhard B."/>
            <person name="Roest Crollius H."/>
            <person name="Wincker P."/>
            <person name="Chourrout D."/>
        </authorList>
    </citation>
    <scope>NUCLEOTIDE SEQUENCE [LARGE SCALE GENOMIC DNA]</scope>
</reference>
<keyword evidence="3" id="KW-0443">Lipid metabolism</keyword>
<evidence type="ECO:0000313" key="8">
    <source>
        <dbReference type="Proteomes" id="UP000001307"/>
    </source>
</evidence>
<evidence type="ECO:0000256" key="2">
    <source>
        <dbReference type="ARBA" id="ARBA00022679"/>
    </source>
</evidence>
<evidence type="ECO:0000259" key="6">
    <source>
        <dbReference type="SMART" id="SM00563"/>
    </source>
</evidence>
<evidence type="ECO:0000256" key="1">
    <source>
        <dbReference type="ARBA" id="ARBA00008655"/>
    </source>
</evidence>
<name>E4X4F8_OIKDI</name>
<keyword evidence="5" id="KW-1133">Transmembrane helix</keyword>
<dbReference type="InterPro" id="IPR032098">
    <property type="entry name" value="Acyltransf_C"/>
</dbReference>
<dbReference type="OrthoDB" id="189226at2759"/>
<protein>
    <recommendedName>
        <fullName evidence="6">Phospholipid/glycerol acyltransferase domain-containing protein</fullName>
    </recommendedName>
</protein>
<accession>E4X4F8</accession>
<dbReference type="InterPro" id="IPR002123">
    <property type="entry name" value="Plipid/glycerol_acylTrfase"/>
</dbReference>
<dbReference type="InParanoid" id="E4X4F8"/>
<keyword evidence="5" id="KW-0812">Transmembrane</keyword>
<dbReference type="SUPFAM" id="SSF69593">
    <property type="entry name" value="Glycerol-3-phosphate (1)-acyltransferase"/>
    <property type="match status" value="1"/>
</dbReference>
<feature type="transmembrane region" description="Helical" evidence="5">
    <location>
        <begin position="6"/>
        <end position="35"/>
    </location>
</feature>
<dbReference type="GO" id="GO:0003841">
    <property type="term" value="F:1-acylglycerol-3-phosphate O-acyltransferase activity"/>
    <property type="evidence" value="ECO:0007669"/>
    <property type="project" value="TreeGrafter"/>
</dbReference>
<proteinExistence type="inferred from homology"/>
<dbReference type="CDD" id="cd07990">
    <property type="entry name" value="LPLAT_LCLAT1-like"/>
    <property type="match status" value="1"/>
</dbReference>
<evidence type="ECO:0000256" key="3">
    <source>
        <dbReference type="ARBA" id="ARBA00023264"/>
    </source>
</evidence>
<evidence type="ECO:0000256" key="5">
    <source>
        <dbReference type="SAM" id="Phobius"/>
    </source>
</evidence>
<dbReference type="GO" id="GO:0012505">
    <property type="term" value="C:endomembrane system"/>
    <property type="evidence" value="ECO:0007669"/>
    <property type="project" value="TreeGrafter"/>
</dbReference>
<dbReference type="AlphaFoldDB" id="E4X4F8"/>